<dbReference type="PANTHER" id="PTHR31630">
    <property type="entry name" value="PHYTANOYL-COA DIOXYGENASE-RELATED-RELATED"/>
    <property type="match status" value="1"/>
</dbReference>
<dbReference type="Proteomes" id="UP000663828">
    <property type="component" value="Unassembled WGS sequence"/>
</dbReference>
<evidence type="ECO:0000313" key="1">
    <source>
        <dbReference type="EMBL" id="CAF1126434.1"/>
    </source>
</evidence>
<evidence type="ECO:0000313" key="2">
    <source>
        <dbReference type="Proteomes" id="UP000663828"/>
    </source>
</evidence>
<evidence type="ECO:0008006" key="3">
    <source>
        <dbReference type="Google" id="ProtNLM"/>
    </source>
</evidence>
<keyword evidence="2" id="KW-1185">Reference proteome</keyword>
<sequence>MGQSIDKTKPTRTYETIVPSPIQATVKYDITPPRFSVTNIEEIQQGIEHFNEHGYAVFSNVLSADEVNKSIDLFWKYLENLPNPYHIRRDLPETWDEPWPGSSEIGLVNTLGIGQSEFIWHIRGNPNIKKVFSHIWDSNELCVSFDGAGCFRNWHINPEWKTRGGWYHCDQNPSSKPDRCSIQGLVAVTDSDETTGGLVVVPHSHKHFLDFLSPSKSKSRIDWGNYLRIPDIHPLLQQLPPRLIKCKAGDLVVWDSRCIHCNTPALVDDNGANQAALIRIVAYICMSPLSLFTPDPDLFQSLEEFRELREEYVRKGTTCTHWPLELIIASENEIKRNEKLKLNKFQHSLIIGTDVEYEKDATEIEF</sequence>
<reference evidence="1" key="1">
    <citation type="submission" date="2021-02" db="EMBL/GenBank/DDBJ databases">
        <authorList>
            <person name="Nowell W R."/>
        </authorList>
    </citation>
    <scope>NUCLEOTIDE SEQUENCE</scope>
</reference>
<proteinExistence type="predicted"/>
<dbReference type="PANTHER" id="PTHR31630:SF10">
    <property type="entry name" value="PHYTANOYL-COA DIOXYGENASE"/>
    <property type="match status" value="1"/>
</dbReference>
<dbReference type="Pfam" id="PF05721">
    <property type="entry name" value="PhyH"/>
    <property type="match status" value="1"/>
</dbReference>
<dbReference type="InterPro" id="IPR008775">
    <property type="entry name" value="Phytyl_CoA_dOase-like"/>
</dbReference>
<dbReference type="Gene3D" id="2.60.120.620">
    <property type="entry name" value="q2cbj1_9rhob like domain"/>
    <property type="match status" value="1"/>
</dbReference>
<protein>
    <recommendedName>
        <fullName evidence="3">Phytanoyl-CoA dioxygenase</fullName>
    </recommendedName>
</protein>
<comment type="caution">
    <text evidence="1">The sequence shown here is derived from an EMBL/GenBank/DDBJ whole genome shotgun (WGS) entry which is preliminary data.</text>
</comment>
<dbReference type="EMBL" id="CAJNOR010001348">
    <property type="protein sequence ID" value="CAF1126434.1"/>
    <property type="molecule type" value="Genomic_DNA"/>
</dbReference>
<accession>A0A814QXJ8</accession>
<name>A0A814QXJ8_ADIRI</name>
<dbReference type="AlphaFoldDB" id="A0A814QXJ8"/>
<organism evidence="1 2">
    <name type="scientific">Adineta ricciae</name>
    <name type="common">Rotifer</name>
    <dbReference type="NCBI Taxonomy" id="249248"/>
    <lineage>
        <taxon>Eukaryota</taxon>
        <taxon>Metazoa</taxon>
        <taxon>Spiralia</taxon>
        <taxon>Gnathifera</taxon>
        <taxon>Rotifera</taxon>
        <taxon>Eurotatoria</taxon>
        <taxon>Bdelloidea</taxon>
        <taxon>Adinetida</taxon>
        <taxon>Adinetidae</taxon>
        <taxon>Adineta</taxon>
    </lineage>
</organism>
<dbReference type="SUPFAM" id="SSF51197">
    <property type="entry name" value="Clavaminate synthase-like"/>
    <property type="match status" value="1"/>
</dbReference>
<gene>
    <name evidence="1" type="ORF">XAT740_LOCUS19665</name>
</gene>